<keyword evidence="3 5" id="KW-0285">Flavoprotein</keyword>
<dbReference type="InterPro" id="IPR009100">
    <property type="entry name" value="AcylCoA_DH/oxidase_NM_dom_sf"/>
</dbReference>
<comment type="cofactor">
    <cofactor evidence="1 5">
        <name>FAD</name>
        <dbReference type="ChEBI" id="CHEBI:57692"/>
    </cofactor>
</comment>
<evidence type="ECO:0000313" key="9">
    <source>
        <dbReference type="EMBL" id="AKU90468.1"/>
    </source>
</evidence>
<dbReference type="Pfam" id="PF00441">
    <property type="entry name" value="Acyl-CoA_dh_1"/>
    <property type="match status" value="1"/>
</dbReference>
<dbReference type="Proteomes" id="UP000055590">
    <property type="component" value="Chromosome"/>
</dbReference>
<dbReference type="RefSeq" id="WP_050724914.1">
    <property type="nucleotide sequence ID" value="NZ_CP012332.1"/>
</dbReference>
<dbReference type="STRING" id="1391653.AKJ08_0855"/>
<organism evidence="9 10">
    <name type="scientific">Vulgatibacter incomptus</name>
    <dbReference type="NCBI Taxonomy" id="1391653"/>
    <lineage>
        <taxon>Bacteria</taxon>
        <taxon>Pseudomonadati</taxon>
        <taxon>Myxococcota</taxon>
        <taxon>Myxococcia</taxon>
        <taxon>Myxococcales</taxon>
        <taxon>Cystobacterineae</taxon>
        <taxon>Vulgatibacteraceae</taxon>
        <taxon>Vulgatibacter</taxon>
    </lineage>
</organism>
<feature type="domain" description="Acyl-CoA dehydrogenase/oxidase N-terminal" evidence="8">
    <location>
        <begin position="55"/>
        <end position="151"/>
    </location>
</feature>
<evidence type="ECO:0000256" key="4">
    <source>
        <dbReference type="ARBA" id="ARBA00022827"/>
    </source>
</evidence>
<dbReference type="InterPro" id="IPR036250">
    <property type="entry name" value="AcylCo_DH-like_C"/>
</dbReference>
<evidence type="ECO:0000313" key="10">
    <source>
        <dbReference type="Proteomes" id="UP000055590"/>
    </source>
</evidence>
<dbReference type="PANTHER" id="PTHR42803:SF1">
    <property type="entry name" value="BROAD-SPECIFICITY LINEAR ACYL-COA DEHYDROGENASE FADE5"/>
    <property type="match status" value="1"/>
</dbReference>
<dbReference type="InterPro" id="IPR006089">
    <property type="entry name" value="Acyl-CoA_DH_CS"/>
</dbReference>
<dbReference type="SUPFAM" id="SSF56645">
    <property type="entry name" value="Acyl-CoA dehydrogenase NM domain-like"/>
    <property type="match status" value="1"/>
</dbReference>
<dbReference type="OrthoDB" id="9770681at2"/>
<dbReference type="InterPro" id="IPR037069">
    <property type="entry name" value="AcylCoA_DH/ox_N_sf"/>
</dbReference>
<dbReference type="Gene3D" id="1.20.140.10">
    <property type="entry name" value="Butyryl-CoA Dehydrogenase, subunit A, domain 3"/>
    <property type="match status" value="1"/>
</dbReference>
<dbReference type="SUPFAM" id="SSF47203">
    <property type="entry name" value="Acyl-CoA dehydrogenase C-terminal domain-like"/>
    <property type="match status" value="1"/>
</dbReference>
<dbReference type="Pfam" id="PF02770">
    <property type="entry name" value="Acyl-CoA_dh_M"/>
    <property type="match status" value="1"/>
</dbReference>
<evidence type="ECO:0000259" key="8">
    <source>
        <dbReference type="Pfam" id="PF02771"/>
    </source>
</evidence>
<evidence type="ECO:0000256" key="3">
    <source>
        <dbReference type="ARBA" id="ARBA00022630"/>
    </source>
</evidence>
<keyword evidence="4 5" id="KW-0274">FAD</keyword>
<keyword evidence="5" id="KW-0560">Oxidoreductase</keyword>
<proteinExistence type="inferred from homology"/>
<dbReference type="Gene3D" id="1.10.540.10">
    <property type="entry name" value="Acyl-CoA dehydrogenase/oxidase, N-terminal domain"/>
    <property type="match status" value="1"/>
</dbReference>
<name>A0A0K1PAA3_9BACT</name>
<dbReference type="Pfam" id="PF02771">
    <property type="entry name" value="Acyl-CoA_dh_N"/>
    <property type="match status" value="1"/>
</dbReference>
<dbReference type="GO" id="GO:0003995">
    <property type="term" value="F:acyl-CoA dehydrogenase activity"/>
    <property type="evidence" value="ECO:0007669"/>
    <property type="project" value="InterPro"/>
</dbReference>
<evidence type="ECO:0000256" key="1">
    <source>
        <dbReference type="ARBA" id="ARBA00001974"/>
    </source>
</evidence>
<protein>
    <submittedName>
        <fullName evidence="9">Acyl-CoA dehydrogenase</fullName>
    </submittedName>
</protein>
<keyword evidence="10" id="KW-1185">Reference proteome</keyword>
<dbReference type="EMBL" id="CP012332">
    <property type="protein sequence ID" value="AKU90468.1"/>
    <property type="molecule type" value="Genomic_DNA"/>
</dbReference>
<gene>
    <name evidence="9" type="ORF">AKJ08_0855</name>
</gene>
<dbReference type="InterPro" id="IPR046373">
    <property type="entry name" value="Acyl-CoA_Oxase/DH_mid-dom_sf"/>
</dbReference>
<dbReference type="Gene3D" id="2.40.110.10">
    <property type="entry name" value="Butyryl-CoA Dehydrogenase, subunit A, domain 2"/>
    <property type="match status" value="1"/>
</dbReference>
<dbReference type="GO" id="GO:0050660">
    <property type="term" value="F:flavin adenine dinucleotide binding"/>
    <property type="evidence" value="ECO:0007669"/>
    <property type="project" value="InterPro"/>
</dbReference>
<dbReference type="PROSITE" id="PS00073">
    <property type="entry name" value="ACYL_COA_DH_2"/>
    <property type="match status" value="1"/>
</dbReference>
<dbReference type="InterPro" id="IPR006091">
    <property type="entry name" value="Acyl-CoA_Oxase/DH_mid-dom"/>
</dbReference>
<dbReference type="InterPro" id="IPR052166">
    <property type="entry name" value="Diverse_Acyl-CoA_DH"/>
</dbReference>
<feature type="domain" description="Acyl-CoA oxidase/dehydrogenase middle" evidence="7">
    <location>
        <begin position="188"/>
        <end position="290"/>
    </location>
</feature>
<comment type="similarity">
    <text evidence="2 5">Belongs to the acyl-CoA dehydrogenase family.</text>
</comment>
<reference evidence="9 10" key="1">
    <citation type="submission" date="2015-08" db="EMBL/GenBank/DDBJ databases">
        <authorList>
            <person name="Babu N.S."/>
            <person name="Beckwith C.J."/>
            <person name="Beseler K.G."/>
            <person name="Brison A."/>
            <person name="Carone J.V."/>
            <person name="Caskin T.P."/>
            <person name="Diamond M."/>
            <person name="Durham M.E."/>
            <person name="Foxe J.M."/>
            <person name="Go M."/>
            <person name="Henderson B.A."/>
            <person name="Jones I.B."/>
            <person name="McGettigan J.A."/>
            <person name="Micheletti S.J."/>
            <person name="Nasrallah M.E."/>
            <person name="Ortiz D."/>
            <person name="Piller C.R."/>
            <person name="Privatt S.R."/>
            <person name="Schneider S.L."/>
            <person name="Sharp S."/>
            <person name="Smith T.C."/>
            <person name="Stanton J.D."/>
            <person name="Ullery H.E."/>
            <person name="Wilson R.J."/>
            <person name="Serrano M.G."/>
            <person name="Buck G."/>
            <person name="Lee V."/>
            <person name="Wang Y."/>
            <person name="Carvalho R."/>
            <person name="Voegtly L."/>
            <person name="Shi R."/>
            <person name="Duckworth R."/>
            <person name="Johnson A."/>
            <person name="Loviza R."/>
            <person name="Walstead R."/>
            <person name="Shah Z."/>
            <person name="Kiflezghi M."/>
            <person name="Wade K."/>
            <person name="Ball S.L."/>
            <person name="Bradley K.W."/>
            <person name="Asai D.J."/>
            <person name="Bowman C.A."/>
            <person name="Russell D.A."/>
            <person name="Pope W.H."/>
            <person name="Jacobs-Sera D."/>
            <person name="Hendrix R.W."/>
            <person name="Hatfull G.F."/>
        </authorList>
    </citation>
    <scope>NUCLEOTIDE SEQUENCE [LARGE SCALE GENOMIC DNA]</scope>
    <source>
        <strain evidence="9 10">DSM 27710</strain>
    </source>
</reference>
<evidence type="ECO:0000259" key="7">
    <source>
        <dbReference type="Pfam" id="PF02770"/>
    </source>
</evidence>
<dbReference type="PANTHER" id="PTHR42803">
    <property type="entry name" value="ACYL-COA DEHYDROGENASE"/>
    <property type="match status" value="1"/>
</dbReference>
<feature type="domain" description="Acyl-CoA dehydrogenase/oxidase C-terminal" evidence="6">
    <location>
        <begin position="411"/>
        <end position="474"/>
    </location>
</feature>
<dbReference type="AlphaFoldDB" id="A0A0K1PAA3"/>
<evidence type="ECO:0000256" key="5">
    <source>
        <dbReference type="RuleBase" id="RU362125"/>
    </source>
</evidence>
<dbReference type="KEGG" id="vin:AKJ08_0855"/>
<dbReference type="InterPro" id="IPR009075">
    <property type="entry name" value="AcylCo_DH/oxidase_C"/>
</dbReference>
<dbReference type="InterPro" id="IPR013786">
    <property type="entry name" value="AcylCoA_DH/ox_N"/>
</dbReference>
<accession>A0A0K1PAA3</accession>
<evidence type="ECO:0000259" key="6">
    <source>
        <dbReference type="Pfam" id="PF00441"/>
    </source>
</evidence>
<evidence type="ECO:0000256" key="2">
    <source>
        <dbReference type="ARBA" id="ARBA00009347"/>
    </source>
</evidence>
<sequence length="644" mass="71546">MANDSSNFFRDNEDLLFQFRNGLKWKEIVELTENGFTLPDGPKDLEEALGFYETVMEATGEFVAKEIAPRANRIDAKGTRLESGEVVFSQELNDVFGGMKELGLFGLSAPRELGGSNAPLALYFVANELIARGDVSAMTHYGFHGGVATSLYVYSIREGSAKFEDGRLVKTRWDEAIRRISAGDDFGCMVLTEPGAGSDLGVIRTKAVERGGKWYLTGEKIFITSGHGQYQLVLARSEDEKDAPGLKGLSLFLVPRILEKNGDRIHNVRITKVEEKLGHHGSATCSLEYDESEGELIGERGQGFELMLVLMNSARIGVSVEAIGNAEAAYRMAKAYASERSTMGKPIDRHELIAEKLVDMGTWIPAMRAFAFEAISAVEISQRLDLKLRTEPPTDPEELAAMKARQSRLAKRARRLTPLLKYVTSEKSVEIARDAMQIFGGMGYIDETGVHKLLRDALVMPVYEGTSQIQALMATKDHLLWAARDPAGFLRRGARARLLARTAQTQLLRDVNKAEATVYRATETIMLRIFGQKVKAEWEGGLVGRDPAAWGRYLKKRFLRQWDAKSDFSQGLLHAERLTRMLADVAMGKVLAKQAQKFPEREALAKRFVNRMLLRVDATAKEIEHMDDSVLEAIAALEGSARSE</sequence>